<name>A0A7W6H2R4_9HYPH</name>
<dbReference type="AlphaFoldDB" id="A0A7W6H2R4"/>
<dbReference type="InterPro" id="IPR036866">
    <property type="entry name" value="RibonucZ/Hydroxyglut_hydro"/>
</dbReference>
<dbReference type="Proteomes" id="UP000542776">
    <property type="component" value="Unassembled WGS sequence"/>
</dbReference>
<evidence type="ECO:0000313" key="3">
    <source>
        <dbReference type="Proteomes" id="UP000542776"/>
    </source>
</evidence>
<dbReference type="SUPFAM" id="SSF56281">
    <property type="entry name" value="Metallo-hydrolase/oxidoreductase"/>
    <property type="match status" value="1"/>
</dbReference>
<dbReference type="EMBL" id="JACIEK010000001">
    <property type="protein sequence ID" value="MBB3996362.1"/>
    <property type="molecule type" value="Genomic_DNA"/>
</dbReference>
<dbReference type="PANTHER" id="PTHR46018">
    <property type="entry name" value="ZINC PHOSPHODIESTERASE ELAC PROTEIN 1"/>
    <property type="match status" value="1"/>
</dbReference>
<dbReference type="Pfam" id="PF12706">
    <property type="entry name" value="Lactamase_B_2"/>
    <property type="match status" value="1"/>
</dbReference>
<evidence type="ECO:0000259" key="1">
    <source>
        <dbReference type="Pfam" id="PF12706"/>
    </source>
</evidence>
<dbReference type="CDD" id="cd07715">
    <property type="entry name" value="TaR3-like_MBL-fold"/>
    <property type="match status" value="1"/>
</dbReference>
<evidence type="ECO:0000313" key="2">
    <source>
        <dbReference type="EMBL" id="MBB3996362.1"/>
    </source>
</evidence>
<organism evidence="2 3">
    <name type="scientific">Aureimonas pseudogalii</name>
    <dbReference type="NCBI Taxonomy" id="1744844"/>
    <lineage>
        <taxon>Bacteria</taxon>
        <taxon>Pseudomonadati</taxon>
        <taxon>Pseudomonadota</taxon>
        <taxon>Alphaproteobacteria</taxon>
        <taxon>Hyphomicrobiales</taxon>
        <taxon>Aurantimonadaceae</taxon>
        <taxon>Aureimonas</taxon>
    </lineage>
</organism>
<comment type="caution">
    <text evidence="2">The sequence shown here is derived from an EMBL/GenBank/DDBJ whole genome shotgun (WGS) entry which is preliminary data.</text>
</comment>
<dbReference type="PANTHER" id="PTHR46018:SF2">
    <property type="entry name" value="ZINC PHOSPHODIESTERASE ELAC PROTEIN 1"/>
    <property type="match status" value="1"/>
</dbReference>
<proteinExistence type="predicted"/>
<dbReference type="RefSeq" id="WP_183196939.1">
    <property type="nucleotide sequence ID" value="NZ_JACIEK010000001.1"/>
</dbReference>
<dbReference type="InterPro" id="IPR001279">
    <property type="entry name" value="Metallo-B-lactamas"/>
</dbReference>
<sequence length="290" mass="31253">MQLVVWGARGSIPSAPDDPSIFGARTSCVEIRAGGRRLVFDAGSGIVEFGLSLLADPGREIDLFLSHAHYDHMMGLPYFAPLYHPDFAVRLHAGHMLDGTDCESLVTAYMSPPFHPVTPKVFRAAVDYRTFTPGDDLSPAPGLGVATHRLNHPNGAVAYRVSWNGRSIVYATDTEHEPGEPDLALRRFVAGADILVYDTTFTDAEMATFRGYGHSSVEEGVRICRDVGIARLVLFHHSHKRTDAQLLAIEAGAQRLFAGAVAARPGLSLVAGAPLPSQSRLREPASAATE</sequence>
<protein>
    <submittedName>
        <fullName evidence="2">Phosphoribosyl 1,2-cyclic phosphodiesterase</fullName>
    </submittedName>
</protein>
<reference evidence="2 3" key="1">
    <citation type="submission" date="2020-08" db="EMBL/GenBank/DDBJ databases">
        <title>Genomic Encyclopedia of Type Strains, Phase IV (KMG-IV): sequencing the most valuable type-strain genomes for metagenomic binning, comparative biology and taxonomic classification.</title>
        <authorList>
            <person name="Goeker M."/>
        </authorList>
    </citation>
    <scope>NUCLEOTIDE SEQUENCE [LARGE SCALE GENOMIC DNA]</scope>
    <source>
        <strain evidence="2 3">DSM 102238</strain>
    </source>
</reference>
<dbReference type="GO" id="GO:0042781">
    <property type="term" value="F:3'-tRNA processing endoribonuclease activity"/>
    <property type="evidence" value="ECO:0007669"/>
    <property type="project" value="TreeGrafter"/>
</dbReference>
<dbReference type="Gene3D" id="3.60.15.10">
    <property type="entry name" value="Ribonuclease Z/Hydroxyacylglutathione hydrolase-like"/>
    <property type="match status" value="1"/>
</dbReference>
<keyword evidence="3" id="KW-1185">Reference proteome</keyword>
<feature type="domain" description="Metallo-beta-lactamase" evidence="1">
    <location>
        <begin position="36"/>
        <end position="237"/>
    </location>
</feature>
<gene>
    <name evidence="2" type="ORF">GGR04_000183</name>
</gene>
<accession>A0A7W6H2R4</accession>